<dbReference type="SMART" id="SM00382">
    <property type="entry name" value="AAA"/>
    <property type="match status" value="1"/>
</dbReference>
<dbReference type="InterPro" id="IPR027417">
    <property type="entry name" value="P-loop_NTPase"/>
</dbReference>
<dbReference type="EMBL" id="JAFBDR010000013">
    <property type="protein sequence ID" value="MBM7571959.1"/>
    <property type="molecule type" value="Genomic_DNA"/>
</dbReference>
<dbReference type="NCBIfam" id="NF006505">
    <property type="entry name" value="PRK08939.1"/>
    <property type="match status" value="1"/>
</dbReference>
<name>A0ABS2N1E2_9BACI</name>
<keyword evidence="3" id="KW-1185">Reference proteome</keyword>
<proteinExistence type="predicted"/>
<dbReference type="RefSeq" id="WP_204500021.1">
    <property type="nucleotide sequence ID" value="NZ_JAFBDR010000013.1"/>
</dbReference>
<evidence type="ECO:0000313" key="3">
    <source>
        <dbReference type="Proteomes" id="UP001296943"/>
    </source>
</evidence>
<dbReference type="Pfam" id="PF01695">
    <property type="entry name" value="IstB_IS21"/>
    <property type="match status" value="1"/>
</dbReference>
<reference evidence="2 3" key="1">
    <citation type="submission" date="2021-01" db="EMBL/GenBank/DDBJ databases">
        <title>Genomic Encyclopedia of Type Strains, Phase IV (KMG-IV): sequencing the most valuable type-strain genomes for metagenomic binning, comparative biology and taxonomic classification.</title>
        <authorList>
            <person name="Goeker M."/>
        </authorList>
    </citation>
    <scope>NUCLEOTIDE SEQUENCE [LARGE SCALE GENOMIC DNA]</scope>
    <source>
        <strain evidence="2 3">DSM 23711</strain>
    </source>
</reference>
<dbReference type="InterPro" id="IPR002611">
    <property type="entry name" value="IstB_ATP-bd"/>
</dbReference>
<dbReference type="Pfam" id="PF07319">
    <property type="entry name" value="DnaI_N"/>
    <property type="match status" value="1"/>
</dbReference>
<dbReference type="InterPro" id="IPR003593">
    <property type="entry name" value="AAA+_ATPase"/>
</dbReference>
<accession>A0ABS2N1E2</accession>
<gene>
    <name evidence="2" type="ORF">JOC48_002460</name>
</gene>
<sequence length="311" mass="36243">MEPIQSSLKKWMKENKNFQVNYNQLRHEILMDPEVRELLDKHPEFTKSDIDKSLMKLYEFKSQSKHCENCPSLDKCVNILQGYTPFIQVDGKDIHLTYEKCKRKRKDDEQKQKQTLVKSLYMPKDILEASFEGFDHQDAERHDAIREALAYVQSIGTSRAEKGLYFYGPFGVGKTYFLGAIANELADKGISSMVIYMPEFVREIKSSLKDDSINQKIDQFKKVPVLMFDDIGAESLSAWFRDEILGSILQYRMMERLPTFFSSNYNMKQLEQHLATSNRGDTEVVKAGRIAERIKHLSKEVPLFGHNRRDM</sequence>
<protein>
    <submittedName>
        <fullName evidence="2">Primosomal protein DnaI</fullName>
    </submittedName>
</protein>
<dbReference type="Gene3D" id="3.40.50.300">
    <property type="entry name" value="P-loop containing nucleotide triphosphate hydrolases"/>
    <property type="match status" value="1"/>
</dbReference>
<dbReference type="PANTHER" id="PTHR30050">
    <property type="entry name" value="CHROMOSOMAL REPLICATION INITIATOR PROTEIN DNAA"/>
    <property type="match status" value="1"/>
</dbReference>
<evidence type="ECO:0000313" key="2">
    <source>
        <dbReference type="EMBL" id="MBM7571959.1"/>
    </source>
</evidence>
<feature type="domain" description="AAA+ ATPase" evidence="1">
    <location>
        <begin position="160"/>
        <end position="300"/>
    </location>
</feature>
<dbReference type="InterPro" id="IPR009928">
    <property type="entry name" value="DnaI_N"/>
</dbReference>
<dbReference type="PANTHER" id="PTHR30050:SF8">
    <property type="entry name" value="PRIMOSOMAL PROTEIN DNAI"/>
    <property type="match status" value="1"/>
</dbReference>
<organism evidence="2 3">
    <name type="scientific">Aquibacillus albus</name>
    <dbReference type="NCBI Taxonomy" id="1168171"/>
    <lineage>
        <taxon>Bacteria</taxon>
        <taxon>Bacillati</taxon>
        <taxon>Bacillota</taxon>
        <taxon>Bacilli</taxon>
        <taxon>Bacillales</taxon>
        <taxon>Bacillaceae</taxon>
        <taxon>Aquibacillus</taxon>
    </lineage>
</organism>
<comment type="caution">
    <text evidence="2">The sequence shown here is derived from an EMBL/GenBank/DDBJ whole genome shotgun (WGS) entry which is preliminary data.</text>
</comment>
<dbReference type="Proteomes" id="UP001296943">
    <property type="component" value="Unassembled WGS sequence"/>
</dbReference>
<dbReference type="CDD" id="cd00009">
    <property type="entry name" value="AAA"/>
    <property type="match status" value="1"/>
</dbReference>
<dbReference type="SUPFAM" id="SSF52540">
    <property type="entry name" value="P-loop containing nucleoside triphosphate hydrolases"/>
    <property type="match status" value="1"/>
</dbReference>
<evidence type="ECO:0000259" key="1">
    <source>
        <dbReference type="SMART" id="SM00382"/>
    </source>
</evidence>